<keyword evidence="3" id="KW-1185">Reference proteome</keyword>
<dbReference type="InterPro" id="IPR001509">
    <property type="entry name" value="Epimerase_deHydtase"/>
</dbReference>
<dbReference type="RefSeq" id="WP_075010006.1">
    <property type="nucleotide sequence ID" value="NZ_FOAP01000021.1"/>
</dbReference>
<dbReference type="EMBL" id="FOAP01000021">
    <property type="protein sequence ID" value="SEM70570.1"/>
    <property type="molecule type" value="Genomic_DNA"/>
</dbReference>
<dbReference type="AlphaFoldDB" id="A0A1H8AIL9"/>
<feature type="domain" description="NAD-dependent epimerase/dehydratase" evidence="1">
    <location>
        <begin position="74"/>
        <end position="192"/>
    </location>
</feature>
<dbReference type="Gene3D" id="3.40.50.720">
    <property type="entry name" value="NAD(P)-binding Rossmann-like Domain"/>
    <property type="match status" value="1"/>
</dbReference>
<dbReference type="OrthoDB" id="9808276at2"/>
<dbReference type="InterPro" id="IPR036291">
    <property type="entry name" value="NAD(P)-bd_dom_sf"/>
</dbReference>
<dbReference type="GO" id="GO:0005737">
    <property type="term" value="C:cytoplasm"/>
    <property type="evidence" value="ECO:0007669"/>
    <property type="project" value="TreeGrafter"/>
</dbReference>
<dbReference type="PANTHER" id="PTHR48079">
    <property type="entry name" value="PROTEIN YEEZ"/>
    <property type="match status" value="1"/>
</dbReference>
<reference evidence="3" key="1">
    <citation type="submission" date="2016-10" db="EMBL/GenBank/DDBJ databases">
        <authorList>
            <person name="Varghese N."/>
            <person name="Submissions S."/>
        </authorList>
    </citation>
    <scope>NUCLEOTIDE SEQUENCE [LARGE SCALE GENOMIC DNA]</scope>
    <source>
        <strain evidence="3">DSM 17044</strain>
    </source>
</reference>
<evidence type="ECO:0000313" key="3">
    <source>
        <dbReference type="Proteomes" id="UP000182719"/>
    </source>
</evidence>
<accession>A0A1H8AIL9</accession>
<name>A0A1H8AIL9_STIAU</name>
<dbReference type="Pfam" id="PF01370">
    <property type="entry name" value="Epimerase"/>
    <property type="match status" value="1"/>
</dbReference>
<dbReference type="SUPFAM" id="SSF51735">
    <property type="entry name" value="NAD(P)-binding Rossmann-fold domains"/>
    <property type="match status" value="1"/>
</dbReference>
<dbReference type="InterPro" id="IPR051783">
    <property type="entry name" value="NAD(P)-dependent_oxidoreduct"/>
</dbReference>
<evidence type="ECO:0000259" key="1">
    <source>
        <dbReference type="Pfam" id="PF01370"/>
    </source>
</evidence>
<dbReference type="PANTHER" id="PTHR48079:SF6">
    <property type="entry name" value="NAD(P)-BINDING DOMAIN-CONTAINING PROTEIN-RELATED"/>
    <property type="match status" value="1"/>
</dbReference>
<dbReference type="GO" id="GO:0004029">
    <property type="term" value="F:aldehyde dehydrogenase (NAD+) activity"/>
    <property type="evidence" value="ECO:0007669"/>
    <property type="project" value="TreeGrafter"/>
</dbReference>
<sequence length="274" mass="28879">MAPPLVLLGSGYTLTRLARTFPGRALIAATRDPQRRAELERVGARVCSVEEALEHVEGAHVVSSIPPEAGLDGRLAEVLGRHRPSRWVYLSSTGVYAGTRGAVDEATPVSSSAPAAQGRLSAEALFRPLGASVLRIAGIYGPGRGTHTRLLAGTHRLPEGGGGRLSRVHVEDLVEAIRVVLERGEPGGLYCVADDRAATQGETAAWLCERLALPLPPTVPLESLHETLRGDRAVSNARLKALGWRPRYPDFTTGFAAVLEAEGLAGASPPGAMS</sequence>
<organism evidence="2 3">
    <name type="scientific">Stigmatella aurantiaca</name>
    <dbReference type="NCBI Taxonomy" id="41"/>
    <lineage>
        <taxon>Bacteria</taxon>
        <taxon>Pseudomonadati</taxon>
        <taxon>Myxococcota</taxon>
        <taxon>Myxococcia</taxon>
        <taxon>Myxococcales</taxon>
        <taxon>Cystobacterineae</taxon>
        <taxon>Archangiaceae</taxon>
        <taxon>Stigmatella</taxon>
    </lineage>
</organism>
<gene>
    <name evidence="2" type="ORF">SAMN05444354_12186</name>
</gene>
<protein>
    <recommendedName>
        <fullName evidence="1">NAD-dependent epimerase/dehydratase domain-containing protein</fullName>
    </recommendedName>
</protein>
<proteinExistence type="predicted"/>
<evidence type="ECO:0000313" key="2">
    <source>
        <dbReference type="EMBL" id="SEM70570.1"/>
    </source>
</evidence>
<dbReference type="Proteomes" id="UP000182719">
    <property type="component" value="Unassembled WGS sequence"/>
</dbReference>